<keyword evidence="1" id="KW-0812">Transmembrane</keyword>
<keyword evidence="4" id="KW-1185">Reference proteome</keyword>
<dbReference type="KEGG" id="asun:KG104_14535"/>
<name>A0A975PDC8_9MICC</name>
<reference evidence="3" key="1">
    <citation type="submission" date="2021-06" db="EMBL/GenBank/DDBJ databases">
        <title>Novel species in genus Arthrobacter.</title>
        <authorList>
            <person name="Zhang G."/>
        </authorList>
    </citation>
    <scope>NUCLEOTIDE SEQUENCE</scope>
    <source>
        <strain evidence="3">Zg-ZUI122</strain>
    </source>
</reference>
<dbReference type="InterPro" id="IPR007168">
    <property type="entry name" value="Phageshock_PspC_N"/>
</dbReference>
<keyword evidence="1" id="KW-1133">Transmembrane helix</keyword>
<dbReference type="Pfam" id="PF04024">
    <property type="entry name" value="PspC"/>
    <property type="match status" value="1"/>
</dbReference>
<feature type="transmembrane region" description="Helical" evidence="1">
    <location>
        <begin position="40"/>
        <end position="63"/>
    </location>
</feature>
<sequence>MNRFFDILRSSPVRRTRGWAGGVCAGVAARYGWDVSAVRIAVLLSFLLPFVGVWTYLAAWLLLPKDDGTIALEQLIGKR</sequence>
<evidence type="ECO:0000313" key="3">
    <source>
        <dbReference type="EMBL" id="QWQ35671.1"/>
    </source>
</evidence>
<dbReference type="EMBL" id="CP076456">
    <property type="protein sequence ID" value="QWQ35671.1"/>
    <property type="molecule type" value="Genomic_DNA"/>
</dbReference>
<evidence type="ECO:0000256" key="1">
    <source>
        <dbReference type="SAM" id="Phobius"/>
    </source>
</evidence>
<evidence type="ECO:0000259" key="2">
    <source>
        <dbReference type="Pfam" id="PF04024"/>
    </source>
</evidence>
<dbReference type="RefSeq" id="WP_104052767.1">
    <property type="nucleotide sequence ID" value="NZ_CP076456.1"/>
</dbReference>
<keyword evidence="1" id="KW-0472">Membrane</keyword>
<proteinExistence type="predicted"/>
<protein>
    <submittedName>
        <fullName evidence="3">PspC domain-containing protein</fullName>
    </submittedName>
</protein>
<evidence type="ECO:0000313" key="4">
    <source>
        <dbReference type="Proteomes" id="UP000680588"/>
    </source>
</evidence>
<accession>A0A975PDC8</accession>
<organism evidence="3 4">
    <name type="scientific">Arthrobacter sunyaminii</name>
    <dbReference type="NCBI Taxonomy" id="2816859"/>
    <lineage>
        <taxon>Bacteria</taxon>
        <taxon>Bacillati</taxon>
        <taxon>Actinomycetota</taxon>
        <taxon>Actinomycetes</taxon>
        <taxon>Micrococcales</taxon>
        <taxon>Micrococcaceae</taxon>
        <taxon>Arthrobacter</taxon>
    </lineage>
</organism>
<gene>
    <name evidence="3" type="ORF">KG104_14535</name>
</gene>
<feature type="domain" description="Phage shock protein PspC N-terminal" evidence="2">
    <location>
        <begin position="15"/>
        <end position="65"/>
    </location>
</feature>
<dbReference type="Proteomes" id="UP000680588">
    <property type="component" value="Chromosome"/>
</dbReference>
<dbReference type="AlphaFoldDB" id="A0A975PDC8"/>